<evidence type="ECO:0000256" key="1">
    <source>
        <dbReference type="SAM" id="MobiDB-lite"/>
    </source>
</evidence>
<keyword evidence="4" id="KW-1185">Reference proteome</keyword>
<evidence type="ECO:0000313" key="3">
    <source>
        <dbReference type="EMBL" id="KAF4974456.1"/>
    </source>
</evidence>
<dbReference type="Pfam" id="PF20150">
    <property type="entry name" value="2EXR"/>
    <property type="match status" value="1"/>
</dbReference>
<dbReference type="InterPro" id="IPR045518">
    <property type="entry name" value="2EXR"/>
</dbReference>
<organism evidence="3 4">
    <name type="scientific">Fusarium zealandicum</name>
    <dbReference type="NCBI Taxonomy" id="1053134"/>
    <lineage>
        <taxon>Eukaryota</taxon>
        <taxon>Fungi</taxon>
        <taxon>Dikarya</taxon>
        <taxon>Ascomycota</taxon>
        <taxon>Pezizomycotina</taxon>
        <taxon>Sordariomycetes</taxon>
        <taxon>Hypocreomycetidae</taxon>
        <taxon>Hypocreales</taxon>
        <taxon>Nectriaceae</taxon>
        <taxon>Fusarium</taxon>
        <taxon>Fusarium staphyleae species complex</taxon>
    </lineage>
</organism>
<dbReference type="EMBL" id="JABEYC010000749">
    <property type="protein sequence ID" value="KAF4974456.1"/>
    <property type="molecule type" value="Genomic_DNA"/>
</dbReference>
<dbReference type="OrthoDB" id="3596450at2759"/>
<dbReference type="AlphaFoldDB" id="A0A8H4XHM8"/>
<gene>
    <name evidence="3" type="ORF">FZEAL_8627</name>
</gene>
<feature type="domain" description="2EXR" evidence="2">
    <location>
        <begin position="4"/>
        <end position="107"/>
    </location>
</feature>
<protein>
    <recommendedName>
        <fullName evidence="2">2EXR domain-containing protein</fullName>
    </recommendedName>
</protein>
<dbReference type="Proteomes" id="UP000635477">
    <property type="component" value="Unassembled WGS sequence"/>
</dbReference>
<accession>A0A8H4XHM8</accession>
<proteinExistence type="predicted"/>
<evidence type="ECO:0000259" key="2">
    <source>
        <dbReference type="Pfam" id="PF20150"/>
    </source>
</evidence>
<evidence type="ECO:0000313" key="4">
    <source>
        <dbReference type="Proteomes" id="UP000635477"/>
    </source>
</evidence>
<reference evidence="3" key="2">
    <citation type="submission" date="2020-05" db="EMBL/GenBank/DDBJ databases">
        <authorList>
            <person name="Kim H.-S."/>
            <person name="Proctor R.H."/>
            <person name="Brown D.W."/>
        </authorList>
    </citation>
    <scope>NUCLEOTIDE SEQUENCE</scope>
    <source>
        <strain evidence="3">NRRL 22465</strain>
    </source>
</reference>
<name>A0A8H4XHM8_9HYPO</name>
<reference evidence="3" key="1">
    <citation type="journal article" date="2020" name="BMC Genomics">
        <title>Correction to: Identification and distribution of gene clusters required for synthesis of sphingolipid metabolism inhibitors in diverse species of the filamentous fungus Fusarium.</title>
        <authorList>
            <person name="Kim H.S."/>
            <person name="Lohmar J.M."/>
            <person name="Busman M."/>
            <person name="Brown D.W."/>
            <person name="Naumann T.A."/>
            <person name="Divon H.H."/>
            <person name="Lysoe E."/>
            <person name="Uhlig S."/>
            <person name="Proctor R.H."/>
        </authorList>
    </citation>
    <scope>NUCLEOTIDE SEQUENCE</scope>
    <source>
        <strain evidence="3">NRRL 22465</strain>
    </source>
</reference>
<feature type="region of interest" description="Disordered" evidence="1">
    <location>
        <begin position="310"/>
        <end position="331"/>
    </location>
</feature>
<comment type="caution">
    <text evidence="3">The sequence shown here is derived from an EMBL/GenBank/DDBJ whole genome shotgun (WGS) entry which is preliminary data.</text>
</comment>
<sequence length="342" mass="39679">MPIFTLFNSLPRELRLDVWDFALETETRHIMLVIEAHVTYKSWPTGPGREELLVNGAFRDGNTGPRLPVYPEHSSMAIRSIGAVSSEARAAVLKQFPDLIRIWRRSGAQLLLRCDLRRDAFWVVACETERRYFNNHTQFARDIHDSLVLTQTQPHLADEFKRTLSAIRRLFLPYEVNMSRSLEELRRDASAETAKYSGILPCMTSLRTVSTFHIRWATLRHDGLSRGKTGQPPVNAESDRFGTCNPILWDFWHLYQTVNSRFLGPAYYTKSITDIHNVYESVQQEIPDEESQEFADLLDHKMRHMGFDNHDTASQRLELPPWPPRERQPNGDTWVLSEFVQP</sequence>